<dbReference type="SUPFAM" id="SSF50630">
    <property type="entry name" value="Acid proteases"/>
    <property type="match status" value="1"/>
</dbReference>
<feature type="region of interest" description="Disordered" evidence="2">
    <location>
        <begin position="499"/>
        <end position="534"/>
    </location>
</feature>
<dbReference type="Gene3D" id="2.40.70.10">
    <property type="entry name" value="Acid Proteases"/>
    <property type="match status" value="2"/>
</dbReference>
<accession>A0A9P9IHR3</accession>
<dbReference type="PROSITE" id="PS51767">
    <property type="entry name" value="PEPTIDASE_A1"/>
    <property type="match status" value="1"/>
</dbReference>
<keyword evidence="3" id="KW-0812">Transmembrane</keyword>
<organism evidence="5 6">
    <name type="scientific">Dendryphion nanum</name>
    <dbReference type="NCBI Taxonomy" id="256645"/>
    <lineage>
        <taxon>Eukaryota</taxon>
        <taxon>Fungi</taxon>
        <taxon>Dikarya</taxon>
        <taxon>Ascomycota</taxon>
        <taxon>Pezizomycotina</taxon>
        <taxon>Dothideomycetes</taxon>
        <taxon>Pleosporomycetidae</taxon>
        <taxon>Pleosporales</taxon>
        <taxon>Torulaceae</taxon>
        <taxon>Dendryphion</taxon>
    </lineage>
</organism>
<proteinExistence type="inferred from homology"/>
<feature type="domain" description="Peptidase A1" evidence="4">
    <location>
        <begin position="27"/>
        <end position="375"/>
    </location>
</feature>
<keyword evidence="3" id="KW-1133">Transmembrane helix</keyword>
<dbReference type="PANTHER" id="PTHR47966">
    <property type="entry name" value="BETA-SITE APP-CLEAVING ENZYME, ISOFORM A-RELATED"/>
    <property type="match status" value="1"/>
</dbReference>
<dbReference type="Pfam" id="PF00026">
    <property type="entry name" value="Asp"/>
    <property type="match status" value="1"/>
</dbReference>
<evidence type="ECO:0000256" key="1">
    <source>
        <dbReference type="ARBA" id="ARBA00007447"/>
    </source>
</evidence>
<dbReference type="Proteomes" id="UP000700596">
    <property type="component" value="Unassembled WGS sequence"/>
</dbReference>
<feature type="compositionally biased region" description="Basic and acidic residues" evidence="2">
    <location>
        <begin position="458"/>
        <end position="467"/>
    </location>
</feature>
<gene>
    <name evidence="5" type="ORF">B0J11DRAFT_439534</name>
</gene>
<sequence length="534" mass="57848">MSNGTKNASPLIVENSGRWFGNDGSWSTFYVYIGTPPQHFHVLPSTKGQTLYVPVDQDCMRMNISDCGGNRGVEVFDQRPSLGFQRNRSSTWKQIGTYRLGMGLNLGYSGNGYFGYDTAGPSSSRSNTPKLDQQAVVAFASTSFWVGQFGLLVTTLNLTDVEQPRSFLSNLREAGHIPSLSFGYSVGAPYRFTKVAGSLVLGGYDRSRISKGANATISVPIVDDMNIALQSISSTSANGTVNLLDDGIVSVIDSSVPELWLPTSVCEKFATTFGLTYFEPADRYIVPEAARSELRKLAPTISLTLGQSTTGGETITIDLPYAAFDLQANYPIFGTPTYYFPIRRARNTTQYTIGRVLLQEAYFSVDFERNRFNISKAFYSSPMPAQEIMTIESVNKTINPSPGTKNGGGGGGGGLSTGAIAGIAVGGAIVLLLLGLAAWWFGFRKKPVDEEATPPAPMEEKKEHLVDDQNSPQEIGGNAIQGRTDLELMGRHVEVAEMEADHKQPEKAQYHEKDANAAVAEVEGTSPIYELPSP</sequence>
<evidence type="ECO:0000256" key="2">
    <source>
        <dbReference type="SAM" id="MobiDB-lite"/>
    </source>
</evidence>
<keyword evidence="6" id="KW-1185">Reference proteome</keyword>
<dbReference type="AlphaFoldDB" id="A0A9P9IHR3"/>
<evidence type="ECO:0000313" key="5">
    <source>
        <dbReference type="EMBL" id="KAH7119765.1"/>
    </source>
</evidence>
<evidence type="ECO:0000256" key="3">
    <source>
        <dbReference type="SAM" id="Phobius"/>
    </source>
</evidence>
<feature type="transmembrane region" description="Helical" evidence="3">
    <location>
        <begin position="419"/>
        <end position="441"/>
    </location>
</feature>
<dbReference type="GO" id="GO:0000324">
    <property type="term" value="C:fungal-type vacuole"/>
    <property type="evidence" value="ECO:0007669"/>
    <property type="project" value="TreeGrafter"/>
</dbReference>
<comment type="similarity">
    <text evidence="1">Belongs to the peptidase A1 family.</text>
</comment>
<feature type="compositionally biased region" description="Basic and acidic residues" evidence="2">
    <location>
        <begin position="499"/>
        <end position="515"/>
    </location>
</feature>
<reference evidence="5" key="1">
    <citation type="journal article" date="2021" name="Nat. Commun.">
        <title>Genetic determinants of endophytism in the Arabidopsis root mycobiome.</title>
        <authorList>
            <person name="Mesny F."/>
            <person name="Miyauchi S."/>
            <person name="Thiergart T."/>
            <person name="Pickel B."/>
            <person name="Atanasova L."/>
            <person name="Karlsson M."/>
            <person name="Huettel B."/>
            <person name="Barry K.W."/>
            <person name="Haridas S."/>
            <person name="Chen C."/>
            <person name="Bauer D."/>
            <person name="Andreopoulos W."/>
            <person name="Pangilinan J."/>
            <person name="LaButti K."/>
            <person name="Riley R."/>
            <person name="Lipzen A."/>
            <person name="Clum A."/>
            <person name="Drula E."/>
            <person name="Henrissat B."/>
            <person name="Kohler A."/>
            <person name="Grigoriev I.V."/>
            <person name="Martin F.M."/>
            <person name="Hacquard S."/>
        </authorList>
    </citation>
    <scope>NUCLEOTIDE SEQUENCE</scope>
    <source>
        <strain evidence="5">MPI-CAGE-CH-0243</strain>
    </source>
</reference>
<keyword evidence="3" id="KW-0472">Membrane</keyword>
<dbReference type="PANTHER" id="PTHR47966:SF51">
    <property type="entry name" value="BETA-SITE APP-CLEAVING ENZYME, ISOFORM A-RELATED"/>
    <property type="match status" value="1"/>
</dbReference>
<evidence type="ECO:0000259" key="4">
    <source>
        <dbReference type="PROSITE" id="PS51767"/>
    </source>
</evidence>
<dbReference type="InterPro" id="IPR033121">
    <property type="entry name" value="PEPTIDASE_A1"/>
</dbReference>
<dbReference type="OrthoDB" id="4074350at2759"/>
<feature type="region of interest" description="Disordered" evidence="2">
    <location>
        <begin position="450"/>
        <end position="481"/>
    </location>
</feature>
<evidence type="ECO:0000313" key="6">
    <source>
        <dbReference type="Proteomes" id="UP000700596"/>
    </source>
</evidence>
<dbReference type="InterPro" id="IPR021109">
    <property type="entry name" value="Peptidase_aspartic_dom_sf"/>
</dbReference>
<dbReference type="InterPro" id="IPR001461">
    <property type="entry name" value="Aspartic_peptidase_A1"/>
</dbReference>
<dbReference type="EMBL" id="JAGMWT010000011">
    <property type="protein sequence ID" value="KAH7119765.1"/>
    <property type="molecule type" value="Genomic_DNA"/>
</dbReference>
<dbReference type="GO" id="GO:0006508">
    <property type="term" value="P:proteolysis"/>
    <property type="evidence" value="ECO:0007669"/>
    <property type="project" value="InterPro"/>
</dbReference>
<name>A0A9P9IHR3_9PLEO</name>
<protein>
    <submittedName>
        <fullName evidence="5">Aspartic peptidase domain-containing protein</fullName>
    </submittedName>
</protein>
<dbReference type="GO" id="GO:0004190">
    <property type="term" value="F:aspartic-type endopeptidase activity"/>
    <property type="evidence" value="ECO:0007669"/>
    <property type="project" value="InterPro"/>
</dbReference>
<comment type="caution">
    <text evidence="5">The sequence shown here is derived from an EMBL/GenBank/DDBJ whole genome shotgun (WGS) entry which is preliminary data.</text>
</comment>